<dbReference type="Pfam" id="PF13385">
    <property type="entry name" value="Laminin_G_3"/>
    <property type="match status" value="1"/>
</dbReference>
<keyword evidence="2" id="KW-1185">Reference proteome</keyword>
<comment type="caution">
    <text evidence="1">The sequence shown here is derived from an EMBL/GenBank/DDBJ whole genome shotgun (WGS) entry which is preliminary data.</text>
</comment>
<dbReference type="SUPFAM" id="SSF49899">
    <property type="entry name" value="Concanavalin A-like lectins/glucanases"/>
    <property type="match status" value="1"/>
</dbReference>
<dbReference type="PANTHER" id="PTHR30273">
    <property type="entry name" value="PERIPLASMIC SIGNAL SENSOR AND SIGMA FACTOR ACTIVATOR FECR-RELATED"/>
    <property type="match status" value="1"/>
</dbReference>
<sequence>MSIPEHIFGHLEDYADGALSQDGLEEVQAWFHESEENQRLFAEWFVAQAELRDAERLADAREVFPDSRLQQSTYPSRQAHPQIGDWRWASLAAGLLLAIGIAAWFSGAERQPQAIANARQAAEETASEGAVTSVAYVGRAIGGVWKDASLREGTPLAPGTHLRLESGRAELVFGSGAQVTVRGPCELAIETDSSFGLLVGDVSVEATFGFKVTTPSGVVIDLGTAFGVSVDNEGGSEVHVFEGEVAFQPANSDRQKTKSIVLSKDQACRYSVAGVTLDQFQANEAKFAWRRRQLLGSSDVPALPVRDELVLWLAADRFVETDPQGRVECWRDLVIDANTYPDDALQPAPQYRPLLTANGLNGRPSIRFGEPGCFLLTPPLYTTDEQTAVVVCSLNATSPAFQQILNYNGPPQRQVGPLGGAITPSVFQIFLDDENRDGRFSAKGHLFAGLTEGRRETVFAEVIARDRVDKGRPLVIAFRHSLKERQMALFIDGAQEAESPSDQPIAITSRKLIGRHPIFDSEVGVFEGDIGELLIYNRALTDDEIASVSQYLGRRYDLPK</sequence>
<dbReference type="GO" id="GO:0016989">
    <property type="term" value="F:sigma factor antagonist activity"/>
    <property type="evidence" value="ECO:0007669"/>
    <property type="project" value="TreeGrafter"/>
</dbReference>
<dbReference type="RefSeq" id="WP_146586308.1">
    <property type="nucleotide sequence ID" value="NZ_SJPO01000004.1"/>
</dbReference>
<organism evidence="1 2">
    <name type="scientific">Posidoniimonas polymericola</name>
    <dbReference type="NCBI Taxonomy" id="2528002"/>
    <lineage>
        <taxon>Bacteria</taxon>
        <taxon>Pseudomonadati</taxon>
        <taxon>Planctomycetota</taxon>
        <taxon>Planctomycetia</taxon>
        <taxon>Pirellulales</taxon>
        <taxon>Lacipirellulaceae</taxon>
        <taxon>Posidoniimonas</taxon>
    </lineage>
</organism>
<dbReference type="InterPro" id="IPR013320">
    <property type="entry name" value="ConA-like_dom_sf"/>
</dbReference>
<dbReference type="Gene3D" id="2.60.120.1440">
    <property type="match status" value="1"/>
</dbReference>
<reference evidence="1 2" key="1">
    <citation type="submission" date="2019-02" db="EMBL/GenBank/DDBJ databases">
        <title>Deep-cultivation of Planctomycetes and their phenomic and genomic characterization uncovers novel biology.</title>
        <authorList>
            <person name="Wiegand S."/>
            <person name="Jogler M."/>
            <person name="Boedeker C."/>
            <person name="Pinto D."/>
            <person name="Vollmers J."/>
            <person name="Rivas-Marin E."/>
            <person name="Kohn T."/>
            <person name="Peeters S.H."/>
            <person name="Heuer A."/>
            <person name="Rast P."/>
            <person name="Oberbeckmann S."/>
            <person name="Bunk B."/>
            <person name="Jeske O."/>
            <person name="Meyerdierks A."/>
            <person name="Storesund J.E."/>
            <person name="Kallscheuer N."/>
            <person name="Luecker S."/>
            <person name="Lage O.M."/>
            <person name="Pohl T."/>
            <person name="Merkel B.J."/>
            <person name="Hornburger P."/>
            <person name="Mueller R.-W."/>
            <person name="Bruemmer F."/>
            <person name="Labrenz M."/>
            <person name="Spormann A.M."/>
            <person name="Op Den Camp H."/>
            <person name="Overmann J."/>
            <person name="Amann R."/>
            <person name="Jetten M.S.M."/>
            <person name="Mascher T."/>
            <person name="Medema M.H."/>
            <person name="Devos D.P."/>
            <person name="Kaster A.-K."/>
            <person name="Ovreas L."/>
            <person name="Rohde M."/>
            <person name="Galperin M.Y."/>
            <person name="Jogler C."/>
        </authorList>
    </citation>
    <scope>NUCLEOTIDE SEQUENCE [LARGE SCALE GENOMIC DNA]</scope>
    <source>
        <strain evidence="1 2">Pla123a</strain>
    </source>
</reference>
<dbReference type="OrthoDB" id="258532at2"/>
<gene>
    <name evidence="1" type="ORF">Pla123a_19510</name>
</gene>
<name>A0A5C5YQT3_9BACT</name>
<proteinExistence type="predicted"/>
<dbReference type="Proteomes" id="UP000318478">
    <property type="component" value="Unassembled WGS sequence"/>
</dbReference>
<dbReference type="PANTHER" id="PTHR30273:SF2">
    <property type="entry name" value="PROTEIN FECR"/>
    <property type="match status" value="1"/>
</dbReference>
<dbReference type="Gene3D" id="2.60.120.200">
    <property type="match status" value="1"/>
</dbReference>
<dbReference type="AlphaFoldDB" id="A0A5C5YQT3"/>
<evidence type="ECO:0000313" key="2">
    <source>
        <dbReference type="Proteomes" id="UP000318478"/>
    </source>
</evidence>
<dbReference type="InterPro" id="IPR012373">
    <property type="entry name" value="Ferrdict_sens_TM"/>
</dbReference>
<protein>
    <submittedName>
        <fullName evidence="1">FecR protein</fullName>
    </submittedName>
</protein>
<dbReference type="EMBL" id="SJPO01000004">
    <property type="protein sequence ID" value="TWT77294.1"/>
    <property type="molecule type" value="Genomic_DNA"/>
</dbReference>
<accession>A0A5C5YQT3</accession>
<evidence type="ECO:0000313" key="1">
    <source>
        <dbReference type="EMBL" id="TWT77294.1"/>
    </source>
</evidence>